<feature type="transmembrane region" description="Helical" evidence="6">
    <location>
        <begin position="381"/>
        <end position="400"/>
    </location>
</feature>
<dbReference type="GO" id="GO:0005886">
    <property type="term" value="C:plasma membrane"/>
    <property type="evidence" value="ECO:0007669"/>
    <property type="project" value="UniProtKB-SubCell"/>
</dbReference>
<feature type="transmembrane region" description="Helical" evidence="6">
    <location>
        <begin position="164"/>
        <end position="189"/>
    </location>
</feature>
<evidence type="ECO:0000256" key="5">
    <source>
        <dbReference type="ARBA" id="ARBA00023136"/>
    </source>
</evidence>
<feature type="transmembrane region" description="Helical" evidence="6">
    <location>
        <begin position="358"/>
        <end position="375"/>
    </location>
</feature>
<feature type="transmembrane region" description="Helical" evidence="6">
    <location>
        <begin position="251"/>
        <end position="274"/>
    </location>
</feature>
<keyword evidence="5 6" id="KW-0472">Membrane</keyword>
<evidence type="ECO:0000256" key="3">
    <source>
        <dbReference type="ARBA" id="ARBA00022692"/>
    </source>
</evidence>
<evidence type="ECO:0000256" key="2">
    <source>
        <dbReference type="ARBA" id="ARBA00022475"/>
    </source>
</evidence>
<name>A0A6J7JLU7_9ZZZZ</name>
<keyword evidence="3 6" id="KW-0812">Transmembrane</keyword>
<evidence type="ECO:0000313" key="7">
    <source>
        <dbReference type="EMBL" id="CAB4943581.1"/>
    </source>
</evidence>
<dbReference type="AlphaFoldDB" id="A0A6J7JLU7"/>
<evidence type="ECO:0000256" key="4">
    <source>
        <dbReference type="ARBA" id="ARBA00022989"/>
    </source>
</evidence>
<accession>A0A6J7JLU7</accession>
<dbReference type="InterPro" id="IPR050367">
    <property type="entry name" value="APC_superfamily"/>
</dbReference>
<feature type="transmembrane region" description="Helical" evidence="6">
    <location>
        <begin position="305"/>
        <end position="328"/>
    </location>
</feature>
<feature type="transmembrane region" description="Helical" evidence="6">
    <location>
        <begin position="58"/>
        <end position="81"/>
    </location>
</feature>
<sequence length="538" mass="57032">MSDPIATDAEPDGIPVTDVRSLRHGFSLWGASTLSFAAMRPLVGVAVGGYLITWAGLAGWTAVVLLLAVVLVVSLVFGALASRWPLEGSVAAWTRQLLGARTGMMAGWLYLCSYVLYVGTLGFFDSQRIFYVFAVTTPGPMQSAIVTAVVIAVATVCNSLSRRLLIMIVAVAVAASALGCLVLGTMLFAHAQRGILDLFEKPDGGSLDWAWWSGPFIIAVAWSTIYCLRGFELPADVAEEVREPRINVGRAMVWTVVVGGLLTLYGVIAVALAVPGASTVSGEVSQNPYAASVGTVIETALGTTAATIFAVLMIVVTFAALAIAQLAASRTLWTMARDRELPAHGWLVRLSSGPRMPVNALIVVGLAAAALPFVLPERTAYVLGGASAVPLLLAMLLPIVGLVRARRRGEWQAEHWGAGRWLGATAVVSAVALAALALTVAWPHEEIYVAGIAAWRPVIILIAIIVGGLILMAWAFRDGGVHVRNHGHVDRDLHERILLAHTGTCSVCHRALAEGEEVFWNTEAHVTICVTCDDDLVV</sequence>
<keyword evidence="2" id="KW-1003">Cell membrane</keyword>
<dbReference type="PANTHER" id="PTHR42770">
    <property type="entry name" value="AMINO ACID TRANSPORTER-RELATED"/>
    <property type="match status" value="1"/>
</dbReference>
<dbReference type="Pfam" id="PF13520">
    <property type="entry name" value="AA_permease_2"/>
    <property type="match status" value="1"/>
</dbReference>
<dbReference type="EMBL" id="CAFBNF010000098">
    <property type="protein sequence ID" value="CAB4943581.1"/>
    <property type="molecule type" value="Genomic_DNA"/>
</dbReference>
<reference evidence="7" key="1">
    <citation type="submission" date="2020-05" db="EMBL/GenBank/DDBJ databases">
        <authorList>
            <person name="Chiriac C."/>
            <person name="Salcher M."/>
            <person name="Ghai R."/>
            <person name="Kavagutti S V."/>
        </authorList>
    </citation>
    <scope>NUCLEOTIDE SEQUENCE</scope>
</reference>
<dbReference type="InterPro" id="IPR002293">
    <property type="entry name" value="AA/rel_permease1"/>
</dbReference>
<protein>
    <submittedName>
        <fullName evidence="7">Unannotated protein</fullName>
    </submittedName>
</protein>
<proteinExistence type="predicted"/>
<feature type="transmembrane region" description="Helical" evidence="6">
    <location>
        <begin position="102"/>
        <end position="124"/>
    </location>
</feature>
<feature type="transmembrane region" description="Helical" evidence="6">
    <location>
        <begin position="130"/>
        <end position="157"/>
    </location>
</feature>
<dbReference type="Gene3D" id="1.20.1740.10">
    <property type="entry name" value="Amino acid/polyamine transporter I"/>
    <property type="match status" value="1"/>
</dbReference>
<keyword evidence="4 6" id="KW-1133">Transmembrane helix</keyword>
<dbReference type="GO" id="GO:0022857">
    <property type="term" value="F:transmembrane transporter activity"/>
    <property type="evidence" value="ECO:0007669"/>
    <property type="project" value="InterPro"/>
</dbReference>
<gene>
    <name evidence="7" type="ORF">UFOPK3773_00996</name>
</gene>
<feature type="transmembrane region" description="Helical" evidence="6">
    <location>
        <begin position="421"/>
        <end position="442"/>
    </location>
</feature>
<dbReference type="PANTHER" id="PTHR42770:SF7">
    <property type="entry name" value="MEMBRANE PROTEIN"/>
    <property type="match status" value="1"/>
</dbReference>
<dbReference type="PIRSF" id="PIRSF006060">
    <property type="entry name" value="AA_transporter"/>
    <property type="match status" value="1"/>
</dbReference>
<evidence type="ECO:0000256" key="1">
    <source>
        <dbReference type="ARBA" id="ARBA00004651"/>
    </source>
</evidence>
<feature type="transmembrane region" description="Helical" evidence="6">
    <location>
        <begin position="28"/>
        <end position="52"/>
    </location>
</feature>
<evidence type="ECO:0000256" key="6">
    <source>
        <dbReference type="SAM" id="Phobius"/>
    </source>
</evidence>
<organism evidence="7">
    <name type="scientific">freshwater metagenome</name>
    <dbReference type="NCBI Taxonomy" id="449393"/>
    <lineage>
        <taxon>unclassified sequences</taxon>
        <taxon>metagenomes</taxon>
        <taxon>ecological metagenomes</taxon>
    </lineage>
</organism>
<comment type="subcellular location">
    <subcellularLocation>
        <location evidence="1">Cell membrane</location>
        <topology evidence="1">Multi-pass membrane protein</topology>
    </subcellularLocation>
</comment>
<feature type="transmembrane region" description="Helical" evidence="6">
    <location>
        <begin position="454"/>
        <end position="476"/>
    </location>
</feature>
<feature type="transmembrane region" description="Helical" evidence="6">
    <location>
        <begin position="209"/>
        <end position="231"/>
    </location>
</feature>